<name>A0A9W6ZN78_9STRA</name>
<dbReference type="Gene3D" id="6.10.280.150">
    <property type="match status" value="1"/>
</dbReference>
<sequence>MTLSKRKICFTANYVHPEFLERAALESSGQKSTLFEDQHMGQLTGVMSQIGHLAAYSMELLDGLFRISTETAARIESVSERTAKLAQAVENLEKEPQVEKLVDITAVSVVHKKQEIKVPHIFTRITNADEIVAQYNQCAPPPLLTKIDHILGGEQCQSNYSFPRFFFDEWYKSELNRQEKKKEEKKKKKLERKQRREERRKNDSSRKDKIKKAKSMKKMQSFTSTYKNEVPNGVGMAAPAPPPKPKGAIAAPKPPPPPPQAFRRSRNKGEQGNRSSQNPLASGLSGRRQEQTAQEAPAEDTPSGRRHRSASKGPTSRTACGQPPEPRPPRDAPPPTPPPAKPVVDTQTIMNQPQYAKYKTMLKVNLPEGAIMNKMEVDKIPEDIIDMFCPNTVFVKPAAKVTSSEDEGQTTGEEAEDLEPPVEEEAPPGPPEDWEETDDGQGGIYFINKGTWESSWVAPMGWKAYKLKKEEESKKARGGLMDALKGGKKLRRISITPGSHVVADPRTNVMAGIKGGAIKLKKAAPLPPKPVDARDQLMATLKKGKEGLKTGLQHVEVKTFNPEREMDDAVAKLLANRAAIAGESDSDSDSDSDYDFDSDDDYP</sequence>
<dbReference type="InterPro" id="IPR036020">
    <property type="entry name" value="WW_dom_sf"/>
</dbReference>
<evidence type="ECO:0000259" key="2">
    <source>
        <dbReference type="PROSITE" id="PS50020"/>
    </source>
</evidence>
<dbReference type="GO" id="GO:0003779">
    <property type="term" value="F:actin binding"/>
    <property type="evidence" value="ECO:0007669"/>
    <property type="project" value="InterPro"/>
</dbReference>
<feature type="compositionally biased region" description="Pro residues" evidence="1">
    <location>
        <begin position="323"/>
        <end position="341"/>
    </location>
</feature>
<feature type="compositionally biased region" description="Polar residues" evidence="1">
    <location>
        <begin position="270"/>
        <end position="280"/>
    </location>
</feature>
<accession>A0A9W6ZN78</accession>
<organism evidence="4 5">
    <name type="scientific">Triparma laevis f. inornata</name>
    <dbReference type="NCBI Taxonomy" id="1714386"/>
    <lineage>
        <taxon>Eukaryota</taxon>
        <taxon>Sar</taxon>
        <taxon>Stramenopiles</taxon>
        <taxon>Ochrophyta</taxon>
        <taxon>Bolidophyceae</taxon>
        <taxon>Parmales</taxon>
        <taxon>Triparmaceae</taxon>
        <taxon>Triparma</taxon>
    </lineage>
</organism>
<feature type="region of interest" description="Disordered" evidence="1">
    <location>
        <begin position="399"/>
        <end position="442"/>
    </location>
</feature>
<feature type="compositionally biased region" description="Acidic residues" evidence="1">
    <location>
        <begin position="584"/>
        <end position="603"/>
    </location>
</feature>
<feature type="region of interest" description="Disordered" evidence="1">
    <location>
        <begin position="580"/>
        <end position="603"/>
    </location>
</feature>
<dbReference type="EMBL" id="BLQM01000038">
    <property type="protein sequence ID" value="GMH54352.1"/>
    <property type="molecule type" value="Genomic_DNA"/>
</dbReference>
<feature type="domain" description="WH2" evidence="3">
    <location>
        <begin position="505"/>
        <end position="523"/>
    </location>
</feature>
<dbReference type="AlphaFoldDB" id="A0A9W6ZN78"/>
<dbReference type="PROSITE" id="PS50020">
    <property type="entry name" value="WW_DOMAIN_2"/>
    <property type="match status" value="1"/>
</dbReference>
<evidence type="ECO:0000313" key="4">
    <source>
        <dbReference type="EMBL" id="GMH54352.1"/>
    </source>
</evidence>
<dbReference type="SUPFAM" id="SSF51045">
    <property type="entry name" value="WW domain"/>
    <property type="match status" value="1"/>
</dbReference>
<evidence type="ECO:0000259" key="3">
    <source>
        <dbReference type="PROSITE" id="PS51082"/>
    </source>
</evidence>
<comment type="caution">
    <text evidence="4">The sequence shown here is derived from an EMBL/GenBank/DDBJ whole genome shotgun (WGS) entry which is preliminary data.</text>
</comment>
<feature type="compositionally biased region" description="Basic residues" evidence="1">
    <location>
        <begin position="208"/>
        <end position="217"/>
    </location>
</feature>
<feature type="compositionally biased region" description="Acidic residues" evidence="1">
    <location>
        <begin position="404"/>
        <end position="439"/>
    </location>
</feature>
<evidence type="ECO:0000313" key="5">
    <source>
        <dbReference type="Proteomes" id="UP001162640"/>
    </source>
</evidence>
<feature type="domain" description="WW" evidence="2">
    <location>
        <begin position="428"/>
        <end position="461"/>
    </location>
</feature>
<dbReference type="InterPro" id="IPR003124">
    <property type="entry name" value="WH2_dom"/>
</dbReference>
<feature type="region of interest" description="Disordered" evidence="1">
    <location>
        <begin position="177"/>
        <end position="352"/>
    </location>
</feature>
<dbReference type="CDD" id="cd00201">
    <property type="entry name" value="WW"/>
    <property type="match status" value="1"/>
</dbReference>
<proteinExistence type="predicted"/>
<feature type="compositionally biased region" description="Basic and acidic residues" evidence="1">
    <location>
        <begin position="194"/>
        <end position="207"/>
    </location>
</feature>
<dbReference type="SMART" id="SM00246">
    <property type="entry name" value="WH2"/>
    <property type="match status" value="2"/>
</dbReference>
<dbReference type="Proteomes" id="UP001162640">
    <property type="component" value="Unassembled WGS sequence"/>
</dbReference>
<evidence type="ECO:0000256" key="1">
    <source>
        <dbReference type="SAM" id="MobiDB-lite"/>
    </source>
</evidence>
<feature type="compositionally biased region" description="Basic residues" evidence="1">
    <location>
        <begin position="183"/>
        <end position="193"/>
    </location>
</feature>
<reference evidence="5" key="1">
    <citation type="journal article" date="2023" name="Commun. Biol.">
        <title>Genome analysis of Parmales, the sister group of diatoms, reveals the evolutionary specialization of diatoms from phago-mixotrophs to photoautotrophs.</title>
        <authorList>
            <person name="Ban H."/>
            <person name="Sato S."/>
            <person name="Yoshikawa S."/>
            <person name="Yamada K."/>
            <person name="Nakamura Y."/>
            <person name="Ichinomiya M."/>
            <person name="Sato N."/>
            <person name="Blanc-Mathieu R."/>
            <person name="Endo H."/>
            <person name="Kuwata A."/>
            <person name="Ogata H."/>
        </authorList>
    </citation>
    <scope>NUCLEOTIDE SEQUENCE [LARGE SCALE GENOMIC DNA]</scope>
</reference>
<gene>
    <name evidence="4" type="ORF">TL16_g01651</name>
</gene>
<dbReference type="Gene3D" id="2.20.70.10">
    <property type="match status" value="1"/>
</dbReference>
<protein>
    <submittedName>
        <fullName evidence="4">Uncharacterized protein</fullName>
    </submittedName>
</protein>
<dbReference type="InterPro" id="IPR001202">
    <property type="entry name" value="WW_dom"/>
</dbReference>
<dbReference type="PROSITE" id="PS51082">
    <property type="entry name" value="WH2"/>
    <property type="match status" value="1"/>
</dbReference>